<dbReference type="PANTHER" id="PTHR33988">
    <property type="entry name" value="ENDORIBONUCLEASE MAZF-RELATED"/>
    <property type="match status" value="1"/>
</dbReference>
<name>A0A5R9CZC2_9LACO</name>
<dbReference type="Pfam" id="PF02452">
    <property type="entry name" value="PemK_toxin"/>
    <property type="match status" value="1"/>
</dbReference>
<dbReference type="GO" id="GO:0006402">
    <property type="term" value="P:mRNA catabolic process"/>
    <property type="evidence" value="ECO:0007669"/>
    <property type="project" value="TreeGrafter"/>
</dbReference>
<comment type="caution">
    <text evidence="3">The sequence shown here is derived from an EMBL/GenBank/DDBJ whole genome shotgun (WGS) entry which is preliminary data.</text>
</comment>
<gene>
    <name evidence="3" type="ORF">FEZ41_00285</name>
</gene>
<sequence>MVTPKQGDLIFIDAEPHAGHEEGRHNPQQGNIRRPMVIISNDGYNRQLGMVVCMPITSKTKSDRRIYLPIIDHASEIKGSVITFQIPNYDYVARHGEIVGKVSTSFLNELIKRAKNIF</sequence>
<dbReference type="InterPro" id="IPR003477">
    <property type="entry name" value="PemK-like"/>
</dbReference>
<dbReference type="SUPFAM" id="SSF50118">
    <property type="entry name" value="Cell growth inhibitor/plasmid maintenance toxic component"/>
    <property type="match status" value="1"/>
</dbReference>
<evidence type="ECO:0000313" key="3">
    <source>
        <dbReference type="EMBL" id="TLQ21171.1"/>
    </source>
</evidence>
<dbReference type="OrthoDB" id="9808744at2"/>
<dbReference type="InterPro" id="IPR011067">
    <property type="entry name" value="Plasmid_toxin/cell-grow_inhib"/>
</dbReference>
<dbReference type="GO" id="GO:0004521">
    <property type="term" value="F:RNA endonuclease activity"/>
    <property type="evidence" value="ECO:0007669"/>
    <property type="project" value="TreeGrafter"/>
</dbReference>
<comment type="similarity">
    <text evidence="1">Belongs to the PemK/MazF family.</text>
</comment>
<proteinExistence type="inferred from homology"/>
<dbReference type="RefSeq" id="WP_054736335.1">
    <property type="nucleotide sequence ID" value="NZ_VBSX01000001.1"/>
</dbReference>
<evidence type="ECO:0000313" key="4">
    <source>
        <dbReference type="Proteomes" id="UP000305100"/>
    </source>
</evidence>
<dbReference type="AlphaFoldDB" id="A0A5R9CZC2"/>
<protein>
    <submittedName>
        <fullName evidence="3">Type II toxin-antitoxin system PemK/MazF family toxin</fullName>
    </submittedName>
</protein>
<organism evidence="3 4">
    <name type="scientific">Lentilactobacillus parafarraginis</name>
    <dbReference type="NCBI Taxonomy" id="390842"/>
    <lineage>
        <taxon>Bacteria</taxon>
        <taxon>Bacillati</taxon>
        <taxon>Bacillota</taxon>
        <taxon>Bacilli</taxon>
        <taxon>Lactobacillales</taxon>
        <taxon>Lactobacillaceae</taxon>
        <taxon>Lentilactobacillus</taxon>
    </lineage>
</organism>
<dbReference type="GO" id="GO:0016075">
    <property type="term" value="P:rRNA catabolic process"/>
    <property type="evidence" value="ECO:0007669"/>
    <property type="project" value="TreeGrafter"/>
</dbReference>
<dbReference type="EMBL" id="VBSX01000001">
    <property type="protein sequence ID" value="TLQ21171.1"/>
    <property type="molecule type" value="Genomic_DNA"/>
</dbReference>
<dbReference type="GO" id="GO:0003677">
    <property type="term" value="F:DNA binding"/>
    <property type="evidence" value="ECO:0007669"/>
    <property type="project" value="InterPro"/>
</dbReference>
<dbReference type="Proteomes" id="UP000305100">
    <property type="component" value="Unassembled WGS sequence"/>
</dbReference>
<reference evidence="3 4" key="1">
    <citation type="submission" date="2019-05" db="EMBL/GenBank/DDBJ databases">
        <title>The metagenome of a microbial culture collection derived from dairy environment covers the genomic content of the human microbiome.</title>
        <authorList>
            <person name="Roder T."/>
            <person name="Wuthrich D."/>
            <person name="Sattari Z."/>
            <person name="Von Ah U."/>
            <person name="Bar C."/>
            <person name="Ronchi F."/>
            <person name="Macpherson A.J."/>
            <person name="Ganal-Vonarburg S.C."/>
            <person name="Bruggmann R."/>
            <person name="Vergeres G."/>
        </authorList>
    </citation>
    <scope>NUCLEOTIDE SEQUENCE [LARGE SCALE GENOMIC DNA]</scope>
    <source>
        <strain evidence="3 4">FAM 1079</strain>
    </source>
</reference>
<evidence type="ECO:0000256" key="2">
    <source>
        <dbReference type="ARBA" id="ARBA00022649"/>
    </source>
</evidence>
<dbReference type="Gene3D" id="2.30.30.110">
    <property type="match status" value="1"/>
</dbReference>
<evidence type="ECO:0000256" key="1">
    <source>
        <dbReference type="ARBA" id="ARBA00007521"/>
    </source>
</evidence>
<dbReference type="PANTHER" id="PTHR33988:SF3">
    <property type="entry name" value="ENDORIBONUCLEASE TOXIN CHPB-RELATED"/>
    <property type="match status" value="1"/>
</dbReference>
<accession>A0A5R9CZC2</accession>
<keyword evidence="2" id="KW-1277">Toxin-antitoxin system</keyword>